<name>A0A6P7SPP9_9MOLL</name>
<keyword evidence="1" id="KW-0732">Signal</keyword>
<evidence type="ECO:0000313" key="4">
    <source>
        <dbReference type="RefSeq" id="XP_029640240.1"/>
    </source>
</evidence>
<dbReference type="AlphaFoldDB" id="A0A6P7SPP9"/>
<dbReference type="GO" id="GO:0005576">
    <property type="term" value="C:extracellular region"/>
    <property type="evidence" value="ECO:0007669"/>
    <property type="project" value="InterPro"/>
</dbReference>
<organism evidence="3 4">
    <name type="scientific">Octopus sinensis</name>
    <name type="common">East Asian common octopus</name>
    <dbReference type="NCBI Taxonomy" id="2607531"/>
    <lineage>
        <taxon>Eukaryota</taxon>
        <taxon>Metazoa</taxon>
        <taxon>Spiralia</taxon>
        <taxon>Lophotrochozoa</taxon>
        <taxon>Mollusca</taxon>
        <taxon>Cephalopoda</taxon>
        <taxon>Coleoidea</taxon>
        <taxon>Octopodiformes</taxon>
        <taxon>Octopoda</taxon>
        <taxon>Incirrata</taxon>
        <taxon>Octopodidae</taxon>
        <taxon>Octopus</taxon>
    </lineage>
</organism>
<evidence type="ECO:0000313" key="3">
    <source>
        <dbReference type="Proteomes" id="UP000515154"/>
    </source>
</evidence>
<dbReference type="RefSeq" id="XP_029640240.1">
    <property type="nucleotide sequence ID" value="XM_029784380.2"/>
</dbReference>
<feature type="signal peptide" evidence="1">
    <location>
        <begin position="1"/>
        <end position="21"/>
    </location>
</feature>
<dbReference type="Proteomes" id="UP000515154">
    <property type="component" value="Linkage group LG8"/>
</dbReference>
<protein>
    <submittedName>
        <fullName evidence="4">Uncharacterized protein LOC115215192</fullName>
    </submittedName>
</protein>
<dbReference type="Pfam" id="PF00095">
    <property type="entry name" value="WAP"/>
    <property type="match status" value="1"/>
</dbReference>
<proteinExistence type="predicted"/>
<keyword evidence="3" id="KW-1185">Reference proteome</keyword>
<dbReference type="InterPro" id="IPR008197">
    <property type="entry name" value="WAP_dom"/>
</dbReference>
<sequence length="103" mass="11335">MHNFGFILTVAVLLTADFVHPASIGNCPVVKHSPKTKCETNEDCPKEHSCCMYLLNRQVCVPTDPNACFLNGKKIPYQGTFNRDCAECTCLGNNNLLCNPTPC</sequence>
<dbReference type="KEGG" id="osn:115215192"/>
<feature type="chain" id="PRO_5028115053" evidence="1">
    <location>
        <begin position="22"/>
        <end position="103"/>
    </location>
</feature>
<feature type="domain" description="WAP" evidence="2">
    <location>
        <begin position="25"/>
        <end position="62"/>
    </location>
</feature>
<dbReference type="GO" id="GO:0030414">
    <property type="term" value="F:peptidase inhibitor activity"/>
    <property type="evidence" value="ECO:0007669"/>
    <property type="project" value="InterPro"/>
</dbReference>
<evidence type="ECO:0000259" key="2">
    <source>
        <dbReference type="Pfam" id="PF00095"/>
    </source>
</evidence>
<evidence type="ECO:0000256" key="1">
    <source>
        <dbReference type="SAM" id="SignalP"/>
    </source>
</evidence>
<gene>
    <name evidence="4" type="primary">LOC115215192</name>
</gene>
<accession>A0A6P7SPP9</accession>
<reference evidence="4" key="1">
    <citation type="submission" date="2025-08" db="UniProtKB">
        <authorList>
            <consortium name="RefSeq"/>
        </authorList>
    </citation>
    <scope>IDENTIFICATION</scope>
</reference>